<comment type="caution">
    <text evidence="1">The sequence shown here is derived from an EMBL/GenBank/DDBJ whole genome shotgun (WGS) entry which is preliminary data.</text>
</comment>
<dbReference type="RefSeq" id="WP_187307963.1">
    <property type="nucleotide sequence ID" value="NZ_QSOE01000117.1"/>
</dbReference>
<name>A0A374NAQ9_9FIRM</name>
<evidence type="ECO:0000313" key="1">
    <source>
        <dbReference type="EMBL" id="RGI80974.1"/>
    </source>
</evidence>
<sequence length="102" mass="11668">HKEKTIASYKGFSSYGMHMKEYEIPTVVIFGLTTIHLKSSVLPEGDYDISARFVLEKDGQDWKMVKCTWGNIYKSGSVKAYDNYNGSMITYEGKYVGMLQFD</sequence>
<organism evidence="1 2">
    <name type="scientific">Anaerobutyricum hallii</name>
    <dbReference type="NCBI Taxonomy" id="39488"/>
    <lineage>
        <taxon>Bacteria</taxon>
        <taxon>Bacillati</taxon>
        <taxon>Bacillota</taxon>
        <taxon>Clostridia</taxon>
        <taxon>Lachnospirales</taxon>
        <taxon>Lachnospiraceae</taxon>
        <taxon>Anaerobutyricum</taxon>
    </lineage>
</organism>
<evidence type="ECO:0000313" key="2">
    <source>
        <dbReference type="Proteomes" id="UP000262524"/>
    </source>
</evidence>
<feature type="non-terminal residue" evidence="1">
    <location>
        <position position="1"/>
    </location>
</feature>
<dbReference type="AlphaFoldDB" id="A0A374NAQ9"/>
<dbReference type="EMBL" id="QSOE01000117">
    <property type="protein sequence ID" value="RGI80974.1"/>
    <property type="molecule type" value="Genomic_DNA"/>
</dbReference>
<protein>
    <submittedName>
        <fullName evidence="1">Uncharacterized protein</fullName>
    </submittedName>
</protein>
<reference evidence="1 2" key="1">
    <citation type="submission" date="2018-08" db="EMBL/GenBank/DDBJ databases">
        <title>A genome reference for cultivated species of the human gut microbiota.</title>
        <authorList>
            <person name="Zou Y."/>
            <person name="Xue W."/>
            <person name="Luo G."/>
        </authorList>
    </citation>
    <scope>NUCLEOTIDE SEQUENCE [LARGE SCALE GENOMIC DNA]</scope>
    <source>
        <strain evidence="1 2">TM10-1AC</strain>
    </source>
</reference>
<dbReference type="Proteomes" id="UP000262524">
    <property type="component" value="Unassembled WGS sequence"/>
</dbReference>
<proteinExistence type="predicted"/>
<gene>
    <name evidence="1" type="ORF">DXD91_13035</name>
</gene>
<accession>A0A374NAQ9</accession>